<dbReference type="EMBL" id="BAABEO010000019">
    <property type="protein sequence ID" value="GAA3688446.1"/>
    <property type="molecule type" value="Genomic_DNA"/>
</dbReference>
<dbReference type="InterPro" id="IPR045175">
    <property type="entry name" value="M28_fam"/>
</dbReference>
<evidence type="ECO:0000259" key="1">
    <source>
        <dbReference type="Pfam" id="PF04389"/>
    </source>
</evidence>
<evidence type="ECO:0000313" key="3">
    <source>
        <dbReference type="Proteomes" id="UP001500752"/>
    </source>
</evidence>
<name>A0ABP7CDT2_9MICC</name>
<gene>
    <name evidence="2" type="ORF">GCM10023081_27240</name>
</gene>
<dbReference type="InterPro" id="IPR007484">
    <property type="entry name" value="Peptidase_M28"/>
</dbReference>
<dbReference type="InterPro" id="IPR036412">
    <property type="entry name" value="HAD-like_sf"/>
</dbReference>
<dbReference type="Gene3D" id="3.40.630.10">
    <property type="entry name" value="Zn peptidases"/>
    <property type="match status" value="1"/>
</dbReference>
<dbReference type="Gene3D" id="3.40.50.1000">
    <property type="entry name" value="HAD superfamily/HAD-like"/>
    <property type="match status" value="1"/>
</dbReference>
<sequence length="589" mass="62655">MKLVLFDLGNTLESEGVLLPGALDTLQAIDSLSNGGQPAALLGLMSDFDMPGTPSDVPIIQQQYYRLLDDLGIRAFFEPVAERVTLSTEVGVFKPDEAIFRAAASKFSPALDLGDVLFITENRSHVLAARRLGLAAVHVRGPGQPDGEVETLPELVPLVQAFVEDEDDEPVETVVLDIPSDAPDTVMNRVVATEARWTRLGDVLVVRTPAARAGEFLAEGRTAGAARLFGSERRLHLVTQLGRLFQEDHPDVAVIVDKGRYLVVDVDPDTSSLVAGSHASCYAVRPLPADTVVFDQRAARPRDAATPVEEVGVLADQVSRAAYEEDLGTLARLRTRHSTSAEFLDALEWAQGRLAGLGYATHIQDVAVGGRTTRNLIGDRPGEGDERELVLVTAHLDSVNLQGTTAAAPGADDNASGSAGVLAIGRALAGRPARHDLRLILFGGEEQGLFGSRHYVSGLAAAERARISAVINMDMIACLNTGTATVLLEGADVSQAVIDALADIAQTHTSLAIQTSLNPFNSDHVPFIDLGIPAVLTIEGADSANDRVHTARDTLDTLDIDLALEILRMNGLFVARALDGDIRIAGPTM</sequence>
<dbReference type="SUPFAM" id="SSF56784">
    <property type="entry name" value="HAD-like"/>
    <property type="match status" value="1"/>
</dbReference>
<comment type="caution">
    <text evidence="2">The sequence shown here is derived from an EMBL/GenBank/DDBJ whole genome shotgun (WGS) entry which is preliminary data.</text>
</comment>
<protein>
    <recommendedName>
        <fullName evidence="1">Peptidase M28 domain-containing protein</fullName>
    </recommendedName>
</protein>
<dbReference type="SUPFAM" id="SSF53187">
    <property type="entry name" value="Zn-dependent exopeptidases"/>
    <property type="match status" value="1"/>
</dbReference>
<dbReference type="PANTHER" id="PTHR12147">
    <property type="entry name" value="METALLOPEPTIDASE M28 FAMILY MEMBER"/>
    <property type="match status" value="1"/>
</dbReference>
<reference evidence="3" key="1">
    <citation type="journal article" date="2019" name="Int. J. Syst. Evol. Microbiol.">
        <title>The Global Catalogue of Microorganisms (GCM) 10K type strain sequencing project: providing services to taxonomists for standard genome sequencing and annotation.</title>
        <authorList>
            <consortium name="The Broad Institute Genomics Platform"/>
            <consortium name="The Broad Institute Genome Sequencing Center for Infectious Disease"/>
            <person name="Wu L."/>
            <person name="Ma J."/>
        </authorList>
    </citation>
    <scope>NUCLEOTIDE SEQUENCE [LARGE SCALE GENOMIC DNA]</scope>
    <source>
        <strain evidence="3">JCM 30742</strain>
    </source>
</reference>
<keyword evidence="3" id="KW-1185">Reference proteome</keyword>
<dbReference type="Pfam" id="PF04389">
    <property type="entry name" value="Peptidase_M28"/>
    <property type="match status" value="1"/>
</dbReference>
<feature type="domain" description="Peptidase M28" evidence="1">
    <location>
        <begin position="375"/>
        <end position="567"/>
    </location>
</feature>
<evidence type="ECO:0000313" key="2">
    <source>
        <dbReference type="EMBL" id="GAA3688446.1"/>
    </source>
</evidence>
<dbReference type="PANTHER" id="PTHR12147:SF26">
    <property type="entry name" value="PEPTIDASE M28 DOMAIN-CONTAINING PROTEIN"/>
    <property type="match status" value="1"/>
</dbReference>
<dbReference type="Proteomes" id="UP001500752">
    <property type="component" value="Unassembled WGS sequence"/>
</dbReference>
<dbReference type="InterPro" id="IPR023214">
    <property type="entry name" value="HAD_sf"/>
</dbReference>
<accession>A0ABP7CDT2</accession>
<organism evidence="2 3">
    <name type="scientific">Arthrobacter ginkgonis</name>
    <dbReference type="NCBI Taxonomy" id="1630594"/>
    <lineage>
        <taxon>Bacteria</taxon>
        <taxon>Bacillati</taxon>
        <taxon>Actinomycetota</taxon>
        <taxon>Actinomycetes</taxon>
        <taxon>Micrococcales</taxon>
        <taxon>Micrococcaceae</taxon>
        <taxon>Arthrobacter</taxon>
    </lineage>
</organism>
<dbReference type="RefSeq" id="WP_345151513.1">
    <property type="nucleotide sequence ID" value="NZ_BAABEO010000019.1"/>
</dbReference>
<proteinExistence type="predicted"/>